<evidence type="ECO:0000256" key="11">
    <source>
        <dbReference type="SAM" id="Phobius"/>
    </source>
</evidence>
<dbReference type="Gene3D" id="1.10.8.500">
    <property type="entry name" value="HAMP domain in histidine kinase"/>
    <property type="match status" value="1"/>
</dbReference>
<dbReference type="PROSITE" id="PS50111">
    <property type="entry name" value="CHEMOTAXIS_TRANSDUC_2"/>
    <property type="match status" value="1"/>
</dbReference>
<sequence length="648" mass="67753">MLLLNTRGKLLHRIIFIASLIVIASFALFSTTIYVLERQDLRDNVARTLATTGASVASGTGNWFQGRLLLATQSADAIGTSKETLGLVLSGKTLSSEFLSVYLGEENGAFTISPKAEMPKDYDPRKRPWYIDTAKAMSVQLTEPYVDMATNKVVISACVPVSADGKLIGVFGGDFALDALIDRIKASNFGGIGQAFLVSSDGKILVHPDAGLVGKPLSEAFAGLSAPVAGGVMETTFANRDHVASFVAVDGLPVKWYVGVAVDSDMAYASLNRLGMTAIAATLAATALMLLALGLVLRRVVAQPITAMTAAMRSLANGNLKTEIPCLERHDEIGQMAAAVAVFRTNAEERERLEESQKAAASERERRAARAEALIERFRSEASGTIGLVVTAAQRLEGSAQELMATAEGSERSSSVAAAAAEQASGNVRSVASTCEELEASTNEIARQVGTSQAVAGKARASANETRETVGQLLAATDQINQVVSLITAIAEQTNLLALNATIEAARAGEAGKGFAVVAAEVKSLANQTAKATEDISRKIGEIKLVSDNTVNAIVEIGAIIEEVNTVSASITSAVTQQTGATGEITRNMQEAARGNSDLSRTIVELSSGAATTRAEAKTVLDAVTSLKASSVDLGRKVESFLAEIDAA</sequence>
<dbReference type="InterPro" id="IPR033479">
    <property type="entry name" value="dCache_1"/>
</dbReference>
<evidence type="ECO:0000256" key="9">
    <source>
        <dbReference type="PROSITE-ProRule" id="PRU00284"/>
    </source>
</evidence>
<dbReference type="CDD" id="cd12913">
    <property type="entry name" value="PDC1_MCP_like"/>
    <property type="match status" value="1"/>
</dbReference>
<dbReference type="CDD" id="cd06225">
    <property type="entry name" value="HAMP"/>
    <property type="match status" value="1"/>
</dbReference>
<dbReference type="RefSeq" id="WP_101287460.1">
    <property type="nucleotide sequence ID" value="NZ_FOUQ01000001.1"/>
</dbReference>
<dbReference type="PROSITE" id="PS50885">
    <property type="entry name" value="HAMP"/>
    <property type="match status" value="1"/>
</dbReference>
<evidence type="ECO:0000313" key="15">
    <source>
        <dbReference type="Proteomes" id="UP000233491"/>
    </source>
</evidence>
<dbReference type="SMART" id="SM00283">
    <property type="entry name" value="MA"/>
    <property type="match status" value="1"/>
</dbReference>
<dbReference type="PANTHER" id="PTHR32089:SF112">
    <property type="entry name" value="LYSOZYME-LIKE PROTEIN-RELATED"/>
    <property type="match status" value="1"/>
</dbReference>
<accession>A0A1I4QWT3</accession>
<feature type="transmembrane region" description="Helical" evidence="11">
    <location>
        <begin position="14"/>
        <end position="36"/>
    </location>
</feature>
<keyword evidence="3" id="KW-0145">Chemotaxis</keyword>
<dbReference type="GO" id="GO:0006935">
    <property type="term" value="P:chemotaxis"/>
    <property type="evidence" value="ECO:0007669"/>
    <property type="project" value="UniProtKB-KW"/>
</dbReference>
<dbReference type="PRINTS" id="PR00260">
    <property type="entry name" value="CHEMTRNSDUCR"/>
</dbReference>
<evidence type="ECO:0000256" key="6">
    <source>
        <dbReference type="ARBA" id="ARBA00023136"/>
    </source>
</evidence>
<dbReference type="GO" id="GO:0007165">
    <property type="term" value="P:signal transduction"/>
    <property type="evidence" value="ECO:0007669"/>
    <property type="project" value="UniProtKB-KW"/>
</dbReference>
<dbReference type="Gene3D" id="3.30.450.20">
    <property type="entry name" value="PAS domain"/>
    <property type="match status" value="2"/>
</dbReference>
<keyword evidence="2" id="KW-1003">Cell membrane</keyword>
<dbReference type="Pfam" id="PF00015">
    <property type="entry name" value="MCPsignal"/>
    <property type="match status" value="1"/>
</dbReference>
<keyword evidence="4 11" id="KW-0812">Transmembrane</keyword>
<dbReference type="SUPFAM" id="SSF103190">
    <property type="entry name" value="Sensory domain-like"/>
    <property type="match status" value="1"/>
</dbReference>
<evidence type="ECO:0000259" key="12">
    <source>
        <dbReference type="PROSITE" id="PS50111"/>
    </source>
</evidence>
<dbReference type="SUPFAM" id="SSF58104">
    <property type="entry name" value="Methyl-accepting chemotaxis protein (MCP) signaling domain"/>
    <property type="match status" value="1"/>
</dbReference>
<comment type="subcellular location">
    <subcellularLocation>
        <location evidence="1">Cell membrane</location>
        <topology evidence="1">Multi-pass membrane protein</topology>
    </subcellularLocation>
</comment>
<dbReference type="InterPro" id="IPR003660">
    <property type="entry name" value="HAMP_dom"/>
</dbReference>
<feature type="transmembrane region" description="Helical" evidence="11">
    <location>
        <begin position="274"/>
        <end position="297"/>
    </location>
</feature>
<evidence type="ECO:0000256" key="7">
    <source>
        <dbReference type="ARBA" id="ARBA00023224"/>
    </source>
</evidence>
<keyword evidence="15" id="KW-1185">Reference proteome</keyword>
<dbReference type="EMBL" id="PJNW01000002">
    <property type="protein sequence ID" value="PKR90367.1"/>
    <property type="molecule type" value="Genomic_DNA"/>
</dbReference>
<dbReference type="AlphaFoldDB" id="A0A1I4QWT3"/>
<dbReference type="GO" id="GO:0005886">
    <property type="term" value="C:plasma membrane"/>
    <property type="evidence" value="ECO:0007669"/>
    <property type="project" value="UniProtKB-SubCell"/>
</dbReference>
<keyword evidence="10" id="KW-0175">Coiled coil</keyword>
<evidence type="ECO:0000259" key="13">
    <source>
        <dbReference type="PROSITE" id="PS50885"/>
    </source>
</evidence>
<dbReference type="PANTHER" id="PTHR32089">
    <property type="entry name" value="METHYL-ACCEPTING CHEMOTAXIS PROTEIN MCPB"/>
    <property type="match status" value="1"/>
</dbReference>
<evidence type="ECO:0000256" key="2">
    <source>
        <dbReference type="ARBA" id="ARBA00022475"/>
    </source>
</evidence>
<organism evidence="14 15">
    <name type="scientific">Pleomorphomonas diazotrophica</name>
    <dbReference type="NCBI Taxonomy" id="1166257"/>
    <lineage>
        <taxon>Bacteria</taxon>
        <taxon>Pseudomonadati</taxon>
        <taxon>Pseudomonadota</taxon>
        <taxon>Alphaproteobacteria</taxon>
        <taxon>Hyphomicrobiales</taxon>
        <taxon>Pleomorphomonadaceae</taxon>
        <taxon>Pleomorphomonas</taxon>
    </lineage>
</organism>
<keyword evidence="7 9" id="KW-0807">Transducer</keyword>
<dbReference type="SMART" id="SM00304">
    <property type="entry name" value="HAMP"/>
    <property type="match status" value="1"/>
</dbReference>
<reference evidence="14 15" key="1">
    <citation type="submission" date="2017-12" db="EMBL/GenBank/DDBJ databases">
        <title>Anaerobic carbon monoxide metabolism by Pleomorphomonas carboxyditropha sp. nov., a new mesophilic hydrogenogenic carboxidotroph.</title>
        <authorList>
            <person name="Esquivel-Elizondo S."/>
            <person name="Krajmalnik-Brown R."/>
        </authorList>
    </citation>
    <scope>NUCLEOTIDE SEQUENCE [LARGE SCALE GENOMIC DNA]</scope>
    <source>
        <strain evidence="14 15">R5-392</strain>
    </source>
</reference>
<dbReference type="Gene3D" id="1.10.287.950">
    <property type="entry name" value="Methyl-accepting chemotaxis protein"/>
    <property type="match status" value="1"/>
</dbReference>
<evidence type="ECO:0000313" key="14">
    <source>
        <dbReference type="EMBL" id="PKR90367.1"/>
    </source>
</evidence>
<dbReference type="Proteomes" id="UP000233491">
    <property type="component" value="Unassembled WGS sequence"/>
</dbReference>
<keyword evidence="6 11" id="KW-0472">Membrane</keyword>
<evidence type="ECO:0000256" key="1">
    <source>
        <dbReference type="ARBA" id="ARBA00004651"/>
    </source>
</evidence>
<name>A0A1I4QWT3_9HYPH</name>
<dbReference type="InterPro" id="IPR029151">
    <property type="entry name" value="Sensor-like_sf"/>
</dbReference>
<dbReference type="OrthoDB" id="7293398at2"/>
<dbReference type="InterPro" id="IPR004089">
    <property type="entry name" value="MCPsignal_dom"/>
</dbReference>
<dbReference type="GO" id="GO:0004888">
    <property type="term" value="F:transmembrane signaling receptor activity"/>
    <property type="evidence" value="ECO:0007669"/>
    <property type="project" value="InterPro"/>
</dbReference>
<feature type="domain" description="Methyl-accepting transducer" evidence="12">
    <location>
        <begin position="392"/>
        <end position="621"/>
    </location>
</feature>
<comment type="similarity">
    <text evidence="8">Belongs to the methyl-accepting chemotaxis (MCP) protein family.</text>
</comment>
<dbReference type="InterPro" id="IPR004090">
    <property type="entry name" value="Chemotax_Me-accpt_rcpt"/>
</dbReference>
<evidence type="ECO:0000256" key="10">
    <source>
        <dbReference type="SAM" id="Coils"/>
    </source>
</evidence>
<evidence type="ECO:0000256" key="8">
    <source>
        <dbReference type="ARBA" id="ARBA00029447"/>
    </source>
</evidence>
<keyword evidence="5 11" id="KW-1133">Transmembrane helix</keyword>
<feature type="domain" description="HAMP" evidence="13">
    <location>
        <begin position="299"/>
        <end position="352"/>
    </location>
</feature>
<protein>
    <submittedName>
        <fullName evidence="14">Methyl-accepting chemotaxis protein</fullName>
    </submittedName>
</protein>
<dbReference type="Pfam" id="PF02743">
    <property type="entry name" value="dCache_1"/>
    <property type="match status" value="1"/>
</dbReference>
<evidence type="ECO:0000256" key="5">
    <source>
        <dbReference type="ARBA" id="ARBA00022989"/>
    </source>
</evidence>
<evidence type="ECO:0000256" key="4">
    <source>
        <dbReference type="ARBA" id="ARBA00022692"/>
    </source>
</evidence>
<proteinExistence type="inferred from homology"/>
<comment type="caution">
    <text evidence="14">The sequence shown here is derived from an EMBL/GenBank/DDBJ whole genome shotgun (WGS) entry which is preliminary data.</text>
</comment>
<gene>
    <name evidence="14" type="ORF">CXZ10_03020</name>
</gene>
<dbReference type="Pfam" id="PF00672">
    <property type="entry name" value="HAMP"/>
    <property type="match status" value="1"/>
</dbReference>
<feature type="coiled-coil region" evidence="10">
    <location>
        <begin position="346"/>
        <end position="381"/>
    </location>
</feature>
<evidence type="ECO:0000256" key="3">
    <source>
        <dbReference type="ARBA" id="ARBA00022500"/>
    </source>
</evidence>
<dbReference type="CDD" id="cd12912">
    <property type="entry name" value="PDC2_MCP_like"/>
    <property type="match status" value="1"/>
</dbReference>